<feature type="domain" description="Fibronectin type-III" evidence="7">
    <location>
        <begin position="742"/>
        <end position="835"/>
    </location>
</feature>
<sequence>MKRLFLLFGILFSVFTLPKAEAQNFVEIGNGTLQTTNPVYINWKYSWGSFIYKSTDLGDAKSINKLAFYANKNFGGWEYAFEQQKIYLRQVSSEELSPAYPDLANYTQVFEGDIAYPANGEGWMEIDIDDFEYDGDSHIIIHWQNHSGNSMATSGLFFGTSKPGEQMICGSDSAFPEYNTGNAPWNDATPNVRFYYENSGDQPCTPYVTSIGNNETKVDANAAIKFDLCNTDRYDFYLGESEEDLKLIAENQVVAADGSYEYKHQELWASSTTYYYQIVAKKGEETTSSPVLAFTAQKVINEYPFDVDFEDYYISSFSGKRINRIVNTNWPDSSDWSFDNDWAAVDIADYALDIYKGKMGAYVSPWQKGDFALTTPRFNLPENTEISFYWKNSSNSAPRSGPFMSTYFEVSTDGGENWVIVGEMTPESHMEEYQLEIFDLSAYAGSDVYMRWRAHSTWAWSPRNFWIDNISVREIEQVPVMVLGKDTYDFPAISVGGRIKVPLEIQNTGRSALIIRGSSSSGPFSSDFSGTIQAGETAIADLYFNPEEVNSFGADLVFESNSVGGESVISLSGSSYAPLNTFFENFDAEKSMPEKWSQIKSDWDLLTCPEVIGGSLEYFSGPYCMRMMRMNDADSPLILVSPGVKNFDVNRLVFQAKKSVEDYDLILEVGLMTDPTDPETFETIETFDLTSTYKQYSILFSPNAKGPYIAFRHATHSALTKMLLDDITWEKISNGFPLPANAPSPAMSAQEVDIMKGLNLSWADGGGATDGYKLSVGTDPEGTNVLNGEELAVEQPHHHLNHLAFGETYYWKVESFNSYGSSLNNSVWSFTTMEDPLVSTFPYVEFFDEQPEAGAMVPLGWSVEDVNEDGISWKYVAESDKDADQGGSGAMMMDFSMATAKKDILFSAPIAMEEGASFELSFRVKAVADALTEEVFEEELKVYLADSNHVDYLMELPIGELITKDDQWKTVTLPFLAPAGERLYLGFYATSAAAKGVLLLDDFQLEEIGQNPISFSSSSATVAQLYHEFSYSAQATHDYGNDLSFELEYAPEWLSMHENGHNELLLTGTPDEIGTFSVRLSATDGQMTAGHQFSVVVSDIDNPLSFASLPAMEVDQYEDYHYNIEVQSEIDMPVTLELVQAPNWLQLAQTEGAYSLAGTSPKQGGFAVKLKASTAKWELFQEYILTVKAIDNPLSFTAEQSMEVMAGSAFNYPISFKGLAGYDIAIAIATENLASTLSLEDHKDGTATLSGSLEEDHAVTLFATQEGWSLEQVINIKVNKVLASAMAGEFKVFPVPAREELNIQAPKGQIIQQVSIINAQGQTVKRWEVGHTTSRLSVGALSPGWYFVVIETPTGKHSQPILKW</sequence>
<dbReference type="Gene3D" id="2.60.40.10">
    <property type="entry name" value="Immunoglobulins"/>
    <property type="match status" value="3"/>
</dbReference>
<evidence type="ECO:0000259" key="7">
    <source>
        <dbReference type="PROSITE" id="PS50853"/>
    </source>
</evidence>
<name>A0AAN4W1S8_9BACT</name>
<evidence type="ECO:0000313" key="8">
    <source>
        <dbReference type="EMBL" id="GJM63758.1"/>
    </source>
</evidence>
<dbReference type="InterPro" id="IPR026444">
    <property type="entry name" value="Secre_tail"/>
</dbReference>
<feature type="chain" id="PRO_5042937726" description="Fibronectin type-III domain-containing protein" evidence="6">
    <location>
        <begin position="23"/>
        <end position="1364"/>
    </location>
</feature>
<protein>
    <recommendedName>
        <fullName evidence="7">Fibronectin type-III domain-containing protein</fullName>
    </recommendedName>
</protein>
<dbReference type="InterPro" id="IPR003961">
    <property type="entry name" value="FN3_dom"/>
</dbReference>
<organism evidence="8 9">
    <name type="scientific">Persicobacter diffluens</name>
    <dbReference type="NCBI Taxonomy" id="981"/>
    <lineage>
        <taxon>Bacteria</taxon>
        <taxon>Pseudomonadati</taxon>
        <taxon>Bacteroidota</taxon>
        <taxon>Cytophagia</taxon>
        <taxon>Cytophagales</taxon>
        <taxon>Persicobacteraceae</taxon>
        <taxon>Persicobacter</taxon>
    </lineage>
</organism>
<evidence type="ECO:0000256" key="6">
    <source>
        <dbReference type="SAM" id="SignalP"/>
    </source>
</evidence>
<dbReference type="InterPro" id="IPR036116">
    <property type="entry name" value="FN3_sf"/>
</dbReference>
<dbReference type="GO" id="GO:0005509">
    <property type="term" value="F:calcium ion binding"/>
    <property type="evidence" value="ECO:0007669"/>
    <property type="project" value="InterPro"/>
</dbReference>
<dbReference type="Gene3D" id="2.60.120.200">
    <property type="match status" value="2"/>
</dbReference>
<dbReference type="InterPro" id="IPR013783">
    <property type="entry name" value="Ig-like_fold"/>
</dbReference>
<evidence type="ECO:0000256" key="1">
    <source>
        <dbReference type="ARBA" id="ARBA00004138"/>
    </source>
</evidence>
<dbReference type="NCBIfam" id="TIGR04183">
    <property type="entry name" value="Por_Secre_tail"/>
    <property type="match status" value="1"/>
</dbReference>
<dbReference type="EMBL" id="BQKE01000003">
    <property type="protein sequence ID" value="GJM63758.1"/>
    <property type="molecule type" value="Genomic_DNA"/>
</dbReference>
<keyword evidence="9" id="KW-1185">Reference proteome</keyword>
<dbReference type="Pfam" id="PF22544">
    <property type="entry name" value="HYDIN_VesB_CFA65-like_Ig"/>
    <property type="match status" value="1"/>
</dbReference>
<dbReference type="SUPFAM" id="SSF49313">
    <property type="entry name" value="Cadherin-like"/>
    <property type="match status" value="1"/>
</dbReference>
<feature type="signal peptide" evidence="6">
    <location>
        <begin position="1"/>
        <end position="22"/>
    </location>
</feature>
<gene>
    <name evidence="8" type="ORF">PEDI_43100</name>
</gene>
<dbReference type="RefSeq" id="WP_338238878.1">
    <property type="nucleotide sequence ID" value="NZ_BQKE01000003.1"/>
</dbReference>
<accession>A0AAN4W1S8</accession>
<dbReference type="InterPro" id="IPR053879">
    <property type="entry name" value="HYDIN_VesB_CFA65-like_Ig"/>
</dbReference>
<keyword evidence="3" id="KW-0963">Cytoplasm</keyword>
<dbReference type="InterPro" id="IPR015919">
    <property type="entry name" value="Cadherin-like_sf"/>
</dbReference>
<dbReference type="Proteomes" id="UP001310022">
    <property type="component" value="Unassembled WGS sequence"/>
</dbReference>
<dbReference type="Gene3D" id="2.60.120.260">
    <property type="entry name" value="Galactose-binding domain-like"/>
    <property type="match status" value="1"/>
</dbReference>
<dbReference type="SUPFAM" id="SSF49265">
    <property type="entry name" value="Fibronectin type III"/>
    <property type="match status" value="1"/>
</dbReference>
<dbReference type="GO" id="GO:0005737">
    <property type="term" value="C:cytoplasm"/>
    <property type="evidence" value="ECO:0007669"/>
    <property type="project" value="UniProtKB-SubCell"/>
</dbReference>
<comment type="caution">
    <text evidence="8">The sequence shown here is derived from an EMBL/GenBank/DDBJ whole genome shotgun (WGS) entry which is preliminary data.</text>
</comment>
<evidence type="ECO:0000256" key="2">
    <source>
        <dbReference type="ARBA" id="ARBA00004496"/>
    </source>
</evidence>
<dbReference type="PROSITE" id="PS50853">
    <property type="entry name" value="FN3"/>
    <property type="match status" value="1"/>
</dbReference>
<evidence type="ECO:0000256" key="3">
    <source>
        <dbReference type="ARBA" id="ARBA00022490"/>
    </source>
</evidence>
<comment type="subcellular location">
    <subcellularLocation>
        <location evidence="1">Cell projection</location>
        <location evidence="1">Cilium</location>
    </subcellularLocation>
    <subcellularLocation>
        <location evidence="2">Cytoplasm</location>
    </subcellularLocation>
</comment>
<keyword evidence="6" id="KW-0732">Signal</keyword>
<evidence type="ECO:0000256" key="4">
    <source>
        <dbReference type="ARBA" id="ARBA00023069"/>
    </source>
</evidence>
<dbReference type="GO" id="GO:0016020">
    <property type="term" value="C:membrane"/>
    <property type="evidence" value="ECO:0007669"/>
    <property type="project" value="InterPro"/>
</dbReference>
<reference evidence="8 9" key="1">
    <citation type="submission" date="2021-12" db="EMBL/GenBank/DDBJ databases">
        <title>Genome sequencing of bacteria with rrn-lacking chromosome and rrn-plasmid.</title>
        <authorList>
            <person name="Anda M."/>
            <person name="Iwasaki W."/>
        </authorList>
    </citation>
    <scope>NUCLEOTIDE SEQUENCE [LARGE SCALE GENOMIC DNA]</scope>
    <source>
        <strain evidence="8 9">NBRC 15940</strain>
    </source>
</reference>
<evidence type="ECO:0000256" key="5">
    <source>
        <dbReference type="ARBA" id="ARBA00023273"/>
    </source>
</evidence>
<dbReference type="Pfam" id="PF18962">
    <property type="entry name" value="Por_Secre_tail"/>
    <property type="match status" value="1"/>
</dbReference>
<dbReference type="Pfam" id="PF07675">
    <property type="entry name" value="Cleaved_Adhesin"/>
    <property type="match status" value="2"/>
</dbReference>
<keyword evidence="4" id="KW-0969">Cilium</keyword>
<proteinExistence type="predicted"/>
<dbReference type="InterPro" id="IPR011628">
    <property type="entry name" value="Cleaved_adhesin"/>
</dbReference>
<keyword evidence="5" id="KW-0966">Cell projection</keyword>
<evidence type="ECO:0000313" key="9">
    <source>
        <dbReference type="Proteomes" id="UP001310022"/>
    </source>
</evidence>